<keyword evidence="1" id="KW-0479">Metal-binding</keyword>
<dbReference type="Proteomes" id="UP000617355">
    <property type="component" value="Unassembled WGS sequence"/>
</dbReference>
<organism evidence="4 5">
    <name type="scientific">Sinisalibacter lacisalsi</name>
    <dbReference type="NCBI Taxonomy" id="1526570"/>
    <lineage>
        <taxon>Bacteria</taxon>
        <taxon>Pseudomonadati</taxon>
        <taxon>Pseudomonadota</taxon>
        <taxon>Alphaproteobacteria</taxon>
        <taxon>Rhodobacterales</taxon>
        <taxon>Roseobacteraceae</taxon>
        <taxon>Sinisalibacter</taxon>
    </lineage>
</organism>
<evidence type="ECO:0000256" key="2">
    <source>
        <dbReference type="ARBA" id="ARBA00022801"/>
    </source>
</evidence>
<dbReference type="InterPro" id="IPR006379">
    <property type="entry name" value="HAD-SF_hydro_IIB"/>
</dbReference>
<evidence type="ECO:0000256" key="3">
    <source>
        <dbReference type="ARBA" id="ARBA00022842"/>
    </source>
</evidence>
<gene>
    <name evidence="4" type="ORF">GCM10011358_32340</name>
</gene>
<evidence type="ECO:0000256" key="1">
    <source>
        <dbReference type="ARBA" id="ARBA00022723"/>
    </source>
</evidence>
<proteinExistence type="predicted"/>
<dbReference type="PANTHER" id="PTHR10000:SF8">
    <property type="entry name" value="HAD SUPERFAMILY HYDROLASE-LIKE, TYPE 3"/>
    <property type="match status" value="1"/>
</dbReference>
<dbReference type="SFLD" id="SFLDG01142">
    <property type="entry name" value="C2.B.2:_Mannosyl-3-phosphoglyc"/>
    <property type="match status" value="1"/>
</dbReference>
<keyword evidence="3" id="KW-0460">Magnesium</keyword>
<dbReference type="SFLD" id="SFLDS00003">
    <property type="entry name" value="Haloacid_Dehalogenase"/>
    <property type="match status" value="1"/>
</dbReference>
<dbReference type="EMBL" id="BMGI01000006">
    <property type="protein sequence ID" value="GGD46214.1"/>
    <property type="molecule type" value="Genomic_DNA"/>
</dbReference>
<evidence type="ECO:0000313" key="5">
    <source>
        <dbReference type="Proteomes" id="UP000617355"/>
    </source>
</evidence>
<dbReference type="InterPro" id="IPR023214">
    <property type="entry name" value="HAD_sf"/>
</dbReference>
<dbReference type="SUPFAM" id="SSF56784">
    <property type="entry name" value="HAD-like"/>
    <property type="match status" value="1"/>
</dbReference>
<dbReference type="InterPro" id="IPR006381">
    <property type="entry name" value="HAD-SF-IIB-MPGP"/>
</dbReference>
<dbReference type="PANTHER" id="PTHR10000">
    <property type="entry name" value="PHOSPHOSERINE PHOSPHATASE"/>
    <property type="match status" value="1"/>
</dbReference>
<evidence type="ECO:0000313" key="4">
    <source>
        <dbReference type="EMBL" id="GGD46214.1"/>
    </source>
</evidence>
<protein>
    <submittedName>
        <fullName evidence="4">Mannosyl-3-phosphoglycerate phosphatase</fullName>
    </submittedName>
</protein>
<dbReference type="RefSeq" id="WP_229738319.1">
    <property type="nucleotide sequence ID" value="NZ_BMGI01000006.1"/>
</dbReference>
<sequence length="268" mass="27320">MKTFAPQPVPLLVFSDLDGTLLDHAGYGHAPARPALAALRARGVPLVLASSKTAAEIAPLQADLGLDPAPAIVENGAGVIWPEAAPGEDDSAYRRLRAALARLPGPLRAGFTGFGDMSAAEVANLTGLSPDAAARAKARAHSEPGLWRGAAAGRRAFCAALAEQGITVQAGGRFLTLGFGGSKAERMAEIAAAYGTPRTLALGDAPNDIGMLEAADHGVIIRNDHGPGLPPLAGEATGRITRSTLPGPEGWNAAVLDFLSTHDPKGKG</sequence>
<dbReference type="NCBIfam" id="TIGR01486">
    <property type="entry name" value="HAD-SF-IIB-MPGP"/>
    <property type="match status" value="1"/>
</dbReference>
<name>A0ABQ1QU07_9RHOB</name>
<reference evidence="5" key="1">
    <citation type="journal article" date="2019" name="Int. J. Syst. Evol. Microbiol.">
        <title>The Global Catalogue of Microorganisms (GCM) 10K type strain sequencing project: providing services to taxonomists for standard genome sequencing and annotation.</title>
        <authorList>
            <consortium name="The Broad Institute Genomics Platform"/>
            <consortium name="The Broad Institute Genome Sequencing Center for Infectious Disease"/>
            <person name="Wu L."/>
            <person name="Ma J."/>
        </authorList>
    </citation>
    <scope>NUCLEOTIDE SEQUENCE [LARGE SCALE GENOMIC DNA]</scope>
    <source>
        <strain evidence="5">CGMCC 1.12922</strain>
    </source>
</reference>
<dbReference type="NCBIfam" id="TIGR01484">
    <property type="entry name" value="HAD-SF-IIB"/>
    <property type="match status" value="1"/>
</dbReference>
<dbReference type="Gene3D" id="3.40.50.1000">
    <property type="entry name" value="HAD superfamily/HAD-like"/>
    <property type="match status" value="1"/>
</dbReference>
<comment type="caution">
    <text evidence="4">The sequence shown here is derived from an EMBL/GenBank/DDBJ whole genome shotgun (WGS) entry which is preliminary data.</text>
</comment>
<keyword evidence="5" id="KW-1185">Reference proteome</keyword>
<dbReference type="Gene3D" id="3.30.980.20">
    <property type="entry name" value="Putative mannosyl-3-phosphoglycerate phosphatase, domain 2"/>
    <property type="match status" value="1"/>
</dbReference>
<dbReference type="SFLD" id="SFLDG01140">
    <property type="entry name" value="C2.B:_Phosphomannomutase_and_P"/>
    <property type="match status" value="1"/>
</dbReference>
<accession>A0ABQ1QU07</accession>
<dbReference type="Pfam" id="PF08282">
    <property type="entry name" value="Hydrolase_3"/>
    <property type="match status" value="2"/>
</dbReference>
<dbReference type="InterPro" id="IPR036412">
    <property type="entry name" value="HAD-like_sf"/>
</dbReference>
<keyword evidence="2" id="KW-0378">Hydrolase</keyword>